<organism evidence="2 3">
    <name type="scientific">Heliobacterium mobile</name>
    <name type="common">Heliobacillus mobilis</name>
    <dbReference type="NCBI Taxonomy" id="28064"/>
    <lineage>
        <taxon>Bacteria</taxon>
        <taxon>Bacillati</taxon>
        <taxon>Bacillota</taxon>
        <taxon>Clostridia</taxon>
        <taxon>Eubacteriales</taxon>
        <taxon>Heliobacteriaceae</taxon>
        <taxon>Heliobacterium</taxon>
    </lineage>
</organism>
<evidence type="ECO:0000313" key="3">
    <source>
        <dbReference type="Proteomes" id="UP000430670"/>
    </source>
</evidence>
<proteinExistence type="predicted"/>
<dbReference type="OrthoDB" id="9811153at2"/>
<evidence type="ECO:0000259" key="1">
    <source>
        <dbReference type="Pfam" id="PF07883"/>
    </source>
</evidence>
<dbReference type="SUPFAM" id="SSF51182">
    <property type="entry name" value="RmlC-like cupins"/>
    <property type="match status" value="1"/>
</dbReference>
<feature type="domain" description="Cupin type-2" evidence="1">
    <location>
        <begin position="42"/>
        <end position="101"/>
    </location>
</feature>
<gene>
    <name evidence="2" type="ORF">GJ688_14395</name>
</gene>
<accession>A0A6I3SMF3</accession>
<dbReference type="AlphaFoldDB" id="A0A6I3SMF3"/>
<dbReference type="Proteomes" id="UP000430670">
    <property type="component" value="Unassembled WGS sequence"/>
</dbReference>
<name>A0A6I3SMF3_HELMO</name>
<dbReference type="Gene3D" id="2.60.120.10">
    <property type="entry name" value="Jelly Rolls"/>
    <property type="match status" value="1"/>
</dbReference>
<keyword evidence="3" id="KW-1185">Reference proteome</keyword>
<dbReference type="PANTHER" id="PTHR40112:SF1">
    <property type="entry name" value="H2HPP ISOMERASE"/>
    <property type="match status" value="1"/>
</dbReference>
<dbReference type="InterPro" id="IPR025499">
    <property type="entry name" value="KdgF"/>
</dbReference>
<reference evidence="2 3" key="1">
    <citation type="submission" date="2019-11" db="EMBL/GenBank/DDBJ databases">
        <title>Whole-genome sequence of a the green, strictly anaerobic photosynthetic bacterium Heliobacillus mobilis DSM 6151.</title>
        <authorList>
            <person name="Kyndt J.A."/>
            <person name="Meyer T.E."/>
        </authorList>
    </citation>
    <scope>NUCLEOTIDE SEQUENCE [LARGE SCALE GENOMIC DNA]</scope>
    <source>
        <strain evidence="2 3">DSM 6151</strain>
    </source>
</reference>
<comment type="caution">
    <text evidence="2">The sequence shown here is derived from an EMBL/GenBank/DDBJ whole genome shotgun (WGS) entry which is preliminary data.</text>
</comment>
<sequence length="116" mass="13038">MAENSTPTHVIYRKSGEGYITVTEGITRKTLVYGEKTLLSEFQLVKGQELPRHKHPHEQTGYLVSGELVLIIETEEYTLSPGDSWCIPGNIEHAARVLKDTVAIEVFAPVREDYLP</sequence>
<dbReference type="RefSeq" id="WP_155477253.1">
    <property type="nucleotide sequence ID" value="NZ_WNKU01000020.1"/>
</dbReference>
<dbReference type="CDD" id="cd02238">
    <property type="entry name" value="cupin_KdgF"/>
    <property type="match status" value="1"/>
</dbReference>
<protein>
    <submittedName>
        <fullName evidence="2">Cupin domain-containing protein</fullName>
    </submittedName>
</protein>
<dbReference type="InterPro" id="IPR014710">
    <property type="entry name" value="RmlC-like_jellyroll"/>
</dbReference>
<dbReference type="InterPro" id="IPR013096">
    <property type="entry name" value="Cupin_2"/>
</dbReference>
<dbReference type="Pfam" id="PF07883">
    <property type="entry name" value="Cupin_2"/>
    <property type="match status" value="1"/>
</dbReference>
<evidence type="ECO:0000313" key="2">
    <source>
        <dbReference type="EMBL" id="MTV50163.1"/>
    </source>
</evidence>
<dbReference type="EMBL" id="WNKU01000020">
    <property type="protein sequence ID" value="MTV50163.1"/>
    <property type="molecule type" value="Genomic_DNA"/>
</dbReference>
<dbReference type="InterPro" id="IPR011051">
    <property type="entry name" value="RmlC_Cupin_sf"/>
</dbReference>
<dbReference type="PIRSF" id="PIRSF029883">
    <property type="entry name" value="KdgF"/>
    <property type="match status" value="1"/>
</dbReference>
<dbReference type="InterPro" id="IPR052535">
    <property type="entry name" value="Bacilysin_H2HPP_isomerase"/>
</dbReference>
<dbReference type="PANTHER" id="PTHR40112">
    <property type="entry name" value="H2HPP ISOMERASE"/>
    <property type="match status" value="1"/>
</dbReference>